<dbReference type="Pfam" id="PF09994">
    <property type="entry name" value="T6SS_Tle1-like_cat"/>
    <property type="match status" value="1"/>
</dbReference>
<gene>
    <name evidence="2" type="ORF">ACFSJU_13830</name>
</gene>
<evidence type="ECO:0000259" key="1">
    <source>
        <dbReference type="Pfam" id="PF09994"/>
    </source>
</evidence>
<organism evidence="2 3">
    <name type="scientific">Paradesertivirga mongoliensis</name>
    <dbReference type="NCBI Taxonomy" id="2100740"/>
    <lineage>
        <taxon>Bacteria</taxon>
        <taxon>Pseudomonadati</taxon>
        <taxon>Bacteroidota</taxon>
        <taxon>Sphingobacteriia</taxon>
        <taxon>Sphingobacteriales</taxon>
        <taxon>Sphingobacteriaceae</taxon>
        <taxon>Paradesertivirga</taxon>
    </lineage>
</organism>
<sequence length="361" mass="41203">MKRIITCSDGTWNKPGCKDRGKIVKTNVEKMFQAICDCDGDVRQLKVYDQGVGTGFSFKDRLFGGAAGAGVDKNIKDMYIFIMLNYEPGDEIYLFGFSRGAYTARSLVGLIRTCGLLKVQNMHLVDKAYELYRDRNDYSDANSDLMVSFRRNNCVEDITPIKFIGVWDTVGALGIPLPIYQKYNSNRYKFHDVTLSPTVENACQALAINERRRPFQPAIWETCKSVLNNPDHPQRLEQRWFAGVHSNVGGGYYESGLSDLALQWIVGKAQKIGLCYHDHEISKIKGNHLGELRNSMGFWYWFLLPKSRKITLGNPVTREVIDESVWMRYDEDPSFRPRTLRNVPRSVGSTFLSDKGELIEF</sequence>
<evidence type="ECO:0000313" key="2">
    <source>
        <dbReference type="EMBL" id="MFD2163483.1"/>
    </source>
</evidence>
<reference evidence="3" key="1">
    <citation type="journal article" date="2019" name="Int. J. Syst. Evol. Microbiol.">
        <title>The Global Catalogue of Microorganisms (GCM) 10K type strain sequencing project: providing services to taxonomists for standard genome sequencing and annotation.</title>
        <authorList>
            <consortium name="The Broad Institute Genomics Platform"/>
            <consortium name="The Broad Institute Genome Sequencing Center for Infectious Disease"/>
            <person name="Wu L."/>
            <person name="Ma J."/>
        </authorList>
    </citation>
    <scope>NUCLEOTIDE SEQUENCE [LARGE SCALE GENOMIC DNA]</scope>
    <source>
        <strain evidence="3">KCTC 42217</strain>
    </source>
</reference>
<dbReference type="RefSeq" id="WP_255900800.1">
    <property type="nucleotide sequence ID" value="NZ_JAFMZO010000002.1"/>
</dbReference>
<dbReference type="PANTHER" id="PTHR33840:SF1">
    <property type="entry name" value="TLE1 PHOSPHOLIPASE DOMAIN-CONTAINING PROTEIN"/>
    <property type="match status" value="1"/>
</dbReference>
<dbReference type="Proteomes" id="UP001597387">
    <property type="component" value="Unassembled WGS sequence"/>
</dbReference>
<feature type="domain" description="T6SS Phospholipase effector Tle1-like catalytic" evidence="1">
    <location>
        <begin position="2"/>
        <end position="266"/>
    </location>
</feature>
<comment type="caution">
    <text evidence="2">The sequence shown here is derived from an EMBL/GenBank/DDBJ whole genome shotgun (WGS) entry which is preliminary data.</text>
</comment>
<keyword evidence="3" id="KW-1185">Reference proteome</keyword>
<dbReference type="PANTHER" id="PTHR33840">
    <property type="match status" value="1"/>
</dbReference>
<dbReference type="EMBL" id="JBHUHZ010000002">
    <property type="protein sequence ID" value="MFD2163483.1"/>
    <property type="molecule type" value="Genomic_DNA"/>
</dbReference>
<accession>A0ABW4ZMV9</accession>
<proteinExistence type="predicted"/>
<protein>
    <submittedName>
        <fullName evidence="2">DUF2235 domain-containing protein</fullName>
    </submittedName>
</protein>
<dbReference type="InterPro" id="IPR018712">
    <property type="entry name" value="Tle1-like_cat"/>
</dbReference>
<name>A0ABW4ZMV9_9SPHI</name>
<evidence type="ECO:0000313" key="3">
    <source>
        <dbReference type="Proteomes" id="UP001597387"/>
    </source>
</evidence>